<evidence type="ECO:0000313" key="2">
    <source>
        <dbReference type="Proteomes" id="UP000298860"/>
    </source>
</evidence>
<name>A0A4D4JHU6_9PSEU</name>
<gene>
    <name evidence="1" type="ORF">GTS_51060</name>
</gene>
<accession>A0A4D4JHU6</accession>
<protein>
    <submittedName>
        <fullName evidence="1">Uncharacterized protein</fullName>
    </submittedName>
</protein>
<organism evidence="1 2">
    <name type="scientific">Gandjariella thermophila</name>
    <dbReference type="NCBI Taxonomy" id="1931992"/>
    <lineage>
        <taxon>Bacteria</taxon>
        <taxon>Bacillati</taxon>
        <taxon>Actinomycetota</taxon>
        <taxon>Actinomycetes</taxon>
        <taxon>Pseudonocardiales</taxon>
        <taxon>Pseudonocardiaceae</taxon>
        <taxon>Gandjariella</taxon>
    </lineage>
</organism>
<evidence type="ECO:0000313" key="1">
    <source>
        <dbReference type="EMBL" id="GDY33473.1"/>
    </source>
</evidence>
<dbReference type="AlphaFoldDB" id="A0A4D4JHU6"/>
<sequence>MLEPVLNLARLRIRAGDGEQALRLLASMYQAVTSNTDLVLDGHTLPLAEVTGTRYEHHKLREWVWLHLLGDGIRALTLAGRWDQAVAHAQAHRGIGLHLMEGRQATIVAHCLNGAPAAAQAALAESTPKQPWELQVASCLKVMCTHAGRTPASREITAMIENFLQGDPVPGYAVFRCQLGLAVTTLVRASDSGAAEGIFSQVVDEAIDAEDGYGAREVLRFPAALDGLTSEQRNALTDLVTSSGLGAGTLPDSLLHSLFSSTHTAAEVLSAFVAQTEPAGTWA</sequence>
<keyword evidence="2" id="KW-1185">Reference proteome</keyword>
<comment type="caution">
    <text evidence="1">The sequence shown here is derived from an EMBL/GenBank/DDBJ whole genome shotgun (WGS) entry which is preliminary data.</text>
</comment>
<proteinExistence type="predicted"/>
<reference evidence="2" key="1">
    <citation type="submission" date="2019-04" db="EMBL/GenBank/DDBJ databases">
        <title>Draft genome sequence of Pseudonocardiaceae bacterium SL3-2-4.</title>
        <authorList>
            <person name="Ningsih F."/>
            <person name="Yokota A."/>
            <person name="Sakai Y."/>
            <person name="Nanatani K."/>
            <person name="Yabe S."/>
            <person name="Oetari A."/>
            <person name="Sjamsuridzal W."/>
        </authorList>
    </citation>
    <scope>NUCLEOTIDE SEQUENCE [LARGE SCALE GENOMIC DNA]</scope>
    <source>
        <strain evidence="2">SL3-2-4</strain>
    </source>
</reference>
<dbReference type="Proteomes" id="UP000298860">
    <property type="component" value="Unassembled WGS sequence"/>
</dbReference>
<dbReference type="EMBL" id="BJFL01000043">
    <property type="protein sequence ID" value="GDY33473.1"/>
    <property type="molecule type" value="Genomic_DNA"/>
</dbReference>